<protein>
    <recommendedName>
        <fullName evidence="1">Aminotransferase</fullName>
        <ecNumber evidence="1">2.6.1.-</ecNumber>
    </recommendedName>
</protein>
<dbReference type="InterPro" id="IPR015424">
    <property type="entry name" value="PyrdxlP-dep_Trfase"/>
</dbReference>
<evidence type="ECO:0000313" key="4">
    <source>
        <dbReference type="Proteomes" id="UP000215027"/>
    </source>
</evidence>
<dbReference type="InterPro" id="IPR015421">
    <property type="entry name" value="PyrdxlP-dep_Trfase_major"/>
</dbReference>
<keyword evidence="1" id="KW-0808">Transferase</keyword>
<dbReference type="Gene3D" id="3.90.1150.10">
    <property type="entry name" value="Aspartate Aminotransferase, domain 1"/>
    <property type="match status" value="1"/>
</dbReference>
<dbReference type="InterPro" id="IPR004838">
    <property type="entry name" value="NHTrfase_class1_PyrdxlP-BS"/>
</dbReference>
<dbReference type="InterPro" id="IPR004839">
    <property type="entry name" value="Aminotransferase_I/II_large"/>
</dbReference>
<dbReference type="EMBL" id="LN890655">
    <property type="protein sequence ID" value="CUS03425.2"/>
    <property type="molecule type" value="Genomic_DNA"/>
</dbReference>
<feature type="domain" description="Aminotransferase class I/classII large" evidence="2">
    <location>
        <begin position="49"/>
        <end position="351"/>
    </location>
</feature>
<keyword evidence="4" id="KW-1185">Reference proteome</keyword>
<accession>A0A160T420</accession>
<evidence type="ECO:0000259" key="2">
    <source>
        <dbReference type="Pfam" id="PF00155"/>
    </source>
</evidence>
<name>A0A160T420_9CHLR</name>
<evidence type="ECO:0000256" key="1">
    <source>
        <dbReference type="RuleBase" id="RU000481"/>
    </source>
</evidence>
<dbReference type="EC" id="2.6.1.-" evidence="1"/>
<proteinExistence type="inferred from homology"/>
<evidence type="ECO:0000313" key="3">
    <source>
        <dbReference type="EMBL" id="CUS03425.2"/>
    </source>
</evidence>
<keyword evidence="1 3" id="KW-0032">Aminotransferase</keyword>
<dbReference type="PANTHER" id="PTHR43510">
    <property type="entry name" value="AMINOTRANSFERASE FUNCTION, HYPOTHETICAL (EUROFUNG)"/>
    <property type="match status" value="1"/>
</dbReference>
<dbReference type="KEGG" id="pbf:CFX0092_A1547"/>
<dbReference type="OrthoDB" id="9802328at2"/>
<dbReference type="GO" id="GO:0008483">
    <property type="term" value="F:transaminase activity"/>
    <property type="evidence" value="ECO:0007669"/>
    <property type="project" value="UniProtKB-KW"/>
</dbReference>
<dbReference type="PROSITE" id="PS00105">
    <property type="entry name" value="AA_TRANSFER_CLASS_1"/>
    <property type="match status" value="1"/>
</dbReference>
<dbReference type="RefSeq" id="WP_157912974.1">
    <property type="nucleotide sequence ID" value="NZ_LN890655.1"/>
</dbReference>
<dbReference type="AlphaFoldDB" id="A0A160T420"/>
<dbReference type="Gene3D" id="3.40.640.10">
    <property type="entry name" value="Type I PLP-dependent aspartate aminotransferase-like (Major domain)"/>
    <property type="match status" value="1"/>
</dbReference>
<dbReference type="GO" id="GO:0030170">
    <property type="term" value="F:pyridoxal phosphate binding"/>
    <property type="evidence" value="ECO:0007669"/>
    <property type="project" value="InterPro"/>
</dbReference>
<comment type="similarity">
    <text evidence="1">Belongs to the class-I pyridoxal-phosphate-dependent aminotransferase family.</text>
</comment>
<dbReference type="InterPro" id="IPR015422">
    <property type="entry name" value="PyrdxlP-dep_Trfase_small"/>
</dbReference>
<comment type="cofactor">
    <cofactor evidence="1">
        <name>pyridoxal 5'-phosphate</name>
        <dbReference type="ChEBI" id="CHEBI:597326"/>
    </cofactor>
</comment>
<dbReference type="Pfam" id="PF00155">
    <property type="entry name" value="Aminotran_1_2"/>
    <property type="match status" value="1"/>
</dbReference>
<reference evidence="3" key="1">
    <citation type="submission" date="2016-01" db="EMBL/GenBank/DDBJ databases">
        <authorList>
            <person name="Mcilroy J.S."/>
            <person name="Karst M S."/>
            <person name="Albertsen M."/>
        </authorList>
    </citation>
    <scope>NUCLEOTIDE SEQUENCE</scope>
    <source>
        <strain evidence="3">Cfx-K</strain>
    </source>
</reference>
<organism evidence="3 4">
    <name type="scientific">Candidatus Promineifilum breve</name>
    <dbReference type="NCBI Taxonomy" id="1806508"/>
    <lineage>
        <taxon>Bacteria</taxon>
        <taxon>Bacillati</taxon>
        <taxon>Chloroflexota</taxon>
        <taxon>Ardenticatenia</taxon>
        <taxon>Candidatus Promineifilales</taxon>
        <taxon>Candidatus Promineifilaceae</taxon>
        <taxon>Candidatus Promineifilum</taxon>
    </lineage>
</organism>
<dbReference type="Proteomes" id="UP000215027">
    <property type="component" value="Chromosome I"/>
</dbReference>
<gene>
    <name evidence="3" type="ORF">CFX0092_A1547</name>
</gene>
<sequence length="376" mass="40669">MQIKPFATEEFFARYEFTTPHLLCASDCETLTVGDLLRLAGANAADLLDLRLSYTESAGHPALRAAVAALYEQVAPEEVVILGAPEEGIYLTMRALLSPGDHAVVLTPAYDSLLNLAEHAGADVSRWAVRPRPGGWALDLDELARLLRPATRLVVVNFPHNPTGLLPTPAEFEALIDLVRRRGAWLLCDEMYRGLERDPAERLPSAADRYERAVVLSGLSKTHGLPGLRAGWLVVHDAALRAALINWKHYTTICAAAPSELLATVALSAHEALAGRNRRIIAGNLDMAATFFRRWPELFDWRPPRAGSVALVGVNVPSATAYCHALAHDAGVLLLPGPNLGADDRSVRFGFGRAGFAAALAAYEDYLMRLSNSAAS</sequence>
<dbReference type="SUPFAM" id="SSF53383">
    <property type="entry name" value="PLP-dependent transferases"/>
    <property type="match status" value="1"/>
</dbReference>
<dbReference type="PANTHER" id="PTHR43510:SF1">
    <property type="entry name" value="AMINOTRANSFERASE FUNCTION, HYPOTHETICAL (EUROFUNG)"/>
    <property type="match status" value="1"/>
</dbReference>
<dbReference type="CDD" id="cd00609">
    <property type="entry name" value="AAT_like"/>
    <property type="match status" value="1"/>
</dbReference>